<feature type="domain" description="Beta-mannosidase-like galactose-binding" evidence="7">
    <location>
        <begin position="11"/>
        <end position="180"/>
    </location>
</feature>
<evidence type="ECO:0000256" key="1">
    <source>
        <dbReference type="ARBA" id="ARBA00000829"/>
    </source>
</evidence>
<dbReference type="InterPro" id="IPR006102">
    <property type="entry name" value="Ig-like_GH2"/>
</dbReference>
<name>A0ABP8DRN1_9ACTN</name>
<dbReference type="GO" id="GO:0016787">
    <property type="term" value="F:hydrolase activity"/>
    <property type="evidence" value="ECO:0007669"/>
    <property type="project" value="UniProtKB-KW"/>
</dbReference>
<dbReference type="EMBL" id="BAABAT010000052">
    <property type="protein sequence ID" value="GAA4262504.1"/>
    <property type="molecule type" value="Genomic_DNA"/>
</dbReference>
<evidence type="ECO:0000256" key="4">
    <source>
        <dbReference type="ARBA" id="ARBA00022801"/>
    </source>
</evidence>
<evidence type="ECO:0000313" key="8">
    <source>
        <dbReference type="EMBL" id="GAA4262504.1"/>
    </source>
</evidence>
<accession>A0ABP8DRN1</accession>
<evidence type="ECO:0000256" key="2">
    <source>
        <dbReference type="ARBA" id="ARBA00007401"/>
    </source>
</evidence>
<dbReference type="Pfam" id="PF00703">
    <property type="entry name" value="Glyco_hydro_2"/>
    <property type="match status" value="1"/>
</dbReference>
<dbReference type="Gene3D" id="3.20.20.80">
    <property type="entry name" value="Glycosidases"/>
    <property type="match status" value="1"/>
</dbReference>
<dbReference type="EC" id="3.2.1.25" evidence="3"/>
<keyword evidence="5" id="KW-0326">Glycosidase</keyword>
<dbReference type="SUPFAM" id="SSF49785">
    <property type="entry name" value="Galactose-binding domain-like"/>
    <property type="match status" value="1"/>
</dbReference>
<keyword evidence="9" id="KW-1185">Reference proteome</keyword>
<dbReference type="Pfam" id="PF22666">
    <property type="entry name" value="Glyco_hydro_2_N2"/>
    <property type="match status" value="1"/>
</dbReference>
<organism evidence="8 9">
    <name type="scientific">Dactylosporangium darangshiense</name>
    <dbReference type="NCBI Taxonomy" id="579108"/>
    <lineage>
        <taxon>Bacteria</taxon>
        <taxon>Bacillati</taxon>
        <taxon>Actinomycetota</taxon>
        <taxon>Actinomycetes</taxon>
        <taxon>Micromonosporales</taxon>
        <taxon>Micromonosporaceae</taxon>
        <taxon>Dactylosporangium</taxon>
    </lineage>
</organism>
<dbReference type="RefSeq" id="WP_345140020.1">
    <property type="nucleotide sequence ID" value="NZ_BAABAT010000052.1"/>
</dbReference>
<keyword evidence="4 8" id="KW-0378">Hydrolase</keyword>
<dbReference type="InterPro" id="IPR008979">
    <property type="entry name" value="Galactose-bd-like_sf"/>
</dbReference>
<dbReference type="InterPro" id="IPR013783">
    <property type="entry name" value="Ig-like_fold"/>
</dbReference>
<dbReference type="InterPro" id="IPR036156">
    <property type="entry name" value="Beta-gal/glucu_dom_sf"/>
</dbReference>
<evidence type="ECO:0000256" key="5">
    <source>
        <dbReference type="ARBA" id="ARBA00023295"/>
    </source>
</evidence>
<proteinExistence type="inferred from homology"/>
<protein>
    <recommendedName>
        <fullName evidence="3">beta-mannosidase</fullName>
        <ecNumber evidence="3">3.2.1.25</ecNumber>
    </recommendedName>
</protein>
<dbReference type="InterPro" id="IPR054593">
    <property type="entry name" value="Beta-mannosidase-like_N2"/>
</dbReference>
<feature type="domain" description="Glycoside hydrolase family 2 immunoglobulin-like beta-sandwich" evidence="6">
    <location>
        <begin position="228"/>
        <end position="287"/>
    </location>
</feature>
<evidence type="ECO:0000259" key="7">
    <source>
        <dbReference type="Pfam" id="PF22666"/>
    </source>
</evidence>
<dbReference type="PANTHER" id="PTHR43730">
    <property type="entry name" value="BETA-MANNOSIDASE"/>
    <property type="match status" value="1"/>
</dbReference>
<comment type="caution">
    <text evidence="8">The sequence shown here is derived from an EMBL/GenBank/DDBJ whole genome shotgun (WGS) entry which is preliminary data.</text>
</comment>
<dbReference type="SUPFAM" id="SSF51445">
    <property type="entry name" value="(Trans)glycosidases"/>
    <property type="match status" value="1"/>
</dbReference>
<evidence type="ECO:0000259" key="6">
    <source>
        <dbReference type="Pfam" id="PF00703"/>
    </source>
</evidence>
<reference evidence="9" key="1">
    <citation type="journal article" date="2019" name="Int. J. Syst. Evol. Microbiol.">
        <title>The Global Catalogue of Microorganisms (GCM) 10K type strain sequencing project: providing services to taxonomists for standard genome sequencing and annotation.</title>
        <authorList>
            <consortium name="The Broad Institute Genomics Platform"/>
            <consortium name="The Broad Institute Genome Sequencing Center for Infectious Disease"/>
            <person name="Wu L."/>
            <person name="Ma J."/>
        </authorList>
    </citation>
    <scope>NUCLEOTIDE SEQUENCE [LARGE SCALE GENOMIC DNA]</scope>
    <source>
        <strain evidence="9">JCM 17441</strain>
    </source>
</reference>
<dbReference type="PANTHER" id="PTHR43730:SF1">
    <property type="entry name" value="BETA-MANNOSIDASE"/>
    <property type="match status" value="1"/>
</dbReference>
<evidence type="ECO:0000256" key="3">
    <source>
        <dbReference type="ARBA" id="ARBA00012754"/>
    </source>
</evidence>
<comment type="catalytic activity">
    <reaction evidence="1">
        <text>Hydrolysis of terminal, non-reducing beta-D-mannose residues in beta-D-mannosides.</text>
        <dbReference type="EC" id="3.2.1.25"/>
    </reaction>
</comment>
<evidence type="ECO:0000313" key="9">
    <source>
        <dbReference type="Proteomes" id="UP001500620"/>
    </source>
</evidence>
<sequence>MSVLRPLHTGWTVRAANPDTAVQGREFPATVPGCVHTDLLAAGAIPDPFLDANERELLWIGRTAWVYETAFDAGDLDGERVDLVAEGLDTVATVELNGVELGRTANMHRGYRFDARAALRPTGNRLRVRFDSAYEYAERVRDEVGARPNAYPEPFQYIRKMASNFGWDWGPTVVTAGIWRPIGLHAWSAARLARVRPLVGGDRVEIQVDLERERPAALRLRAQVAGRVATAELAPDATTATLTVEVPDARRWWPRGHGEPALYDLEVTLEDADGAELDAWHRRIGFRTVEWDTAADADGSRFTLVVNGRPVFVRGVNWIPDDAFVTRVDRDRYAQRFAQACDAGVNYLRVWGGGIYESDDFYDLADEHGLLVGQDFPFACAAYPEEEPIGGEVAAEAREQVVRLMSHPSLVLWVGNNENIWGYHDWGWPEELAGRTWGEGYYLRVLPSIVAELDPTRTYWPGSPYSGDPAVHPNDPAHGTTHIWDVWNTHDYRHYATYRPRFLAEFGFQAPPTYATLRRSVSDEPLAPDSPGVAYHQKATGGNEKLLRGLAGHFPAPSTFDDWHWATQLNQARALAFGIEHFRSLKPLCMGTIMWQLNDDWPVTSWSAVDGDGRRKPLWYALQRVYAERLVTVQPRDGELAIVAVNDTPEPWRAQLEVRRLSFTGEPRAKTAVEADVPAGGAVTVPLPPDIATADDPSTELIVADGDGGRAVWFFAEDADLRYPAPQVDVAARAEAGAVVLAVTARTFVRDLAVFPDRVDPAATVDRQLVTLLPGESVTLTVHGTANADPAAWSARPVLRTANDLVTG</sequence>
<dbReference type="InterPro" id="IPR050887">
    <property type="entry name" value="Beta-mannosidase_GH2"/>
</dbReference>
<gene>
    <name evidence="8" type="ORF">GCM10022255_099380</name>
</gene>
<dbReference type="Gene3D" id="2.60.120.260">
    <property type="entry name" value="Galactose-binding domain-like"/>
    <property type="match status" value="1"/>
</dbReference>
<dbReference type="Proteomes" id="UP001500620">
    <property type="component" value="Unassembled WGS sequence"/>
</dbReference>
<comment type="similarity">
    <text evidence="2">Belongs to the glycosyl hydrolase 2 family.</text>
</comment>
<dbReference type="InterPro" id="IPR017853">
    <property type="entry name" value="GH"/>
</dbReference>
<dbReference type="SUPFAM" id="SSF49303">
    <property type="entry name" value="beta-Galactosidase/glucuronidase domain"/>
    <property type="match status" value="1"/>
</dbReference>
<dbReference type="Gene3D" id="2.60.40.10">
    <property type="entry name" value="Immunoglobulins"/>
    <property type="match status" value="1"/>
</dbReference>